<organism evidence="5 6">
    <name type="scientific">Mycena albidolilacea</name>
    <dbReference type="NCBI Taxonomy" id="1033008"/>
    <lineage>
        <taxon>Eukaryota</taxon>
        <taxon>Fungi</taxon>
        <taxon>Dikarya</taxon>
        <taxon>Basidiomycota</taxon>
        <taxon>Agaricomycotina</taxon>
        <taxon>Agaricomycetes</taxon>
        <taxon>Agaricomycetidae</taxon>
        <taxon>Agaricales</taxon>
        <taxon>Marasmiineae</taxon>
        <taxon>Mycenaceae</taxon>
        <taxon>Mycena</taxon>
    </lineage>
</organism>
<dbReference type="AlphaFoldDB" id="A0AAD7AJN1"/>
<dbReference type="InterPro" id="IPR007219">
    <property type="entry name" value="XnlR_reg_dom"/>
</dbReference>
<evidence type="ECO:0000256" key="1">
    <source>
        <dbReference type="ARBA" id="ARBA00022723"/>
    </source>
</evidence>
<dbReference type="GO" id="GO:0008270">
    <property type="term" value="F:zinc ion binding"/>
    <property type="evidence" value="ECO:0007669"/>
    <property type="project" value="InterPro"/>
</dbReference>
<dbReference type="SMART" id="SM00066">
    <property type="entry name" value="GAL4"/>
    <property type="match status" value="1"/>
</dbReference>
<keyword evidence="6" id="KW-1185">Reference proteome</keyword>
<comment type="caution">
    <text evidence="5">The sequence shown here is derived from an EMBL/GenBank/DDBJ whole genome shotgun (WGS) entry which is preliminary data.</text>
</comment>
<dbReference type="GO" id="GO:0006351">
    <property type="term" value="P:DNA-templated transcription"/>
    <property type="evidence" value="ECO:0007669"/>
    <property type="project" value="InterPro"/>
</dbReference>
<protein>
    <submittedName>
        <fullName evidence="5">Fungal-specific transcription factor domain-containing protein</fullName>
    </submittedName>
</protein>
<evidence type="ECO:0000256" key="3">
    <source>
        <dbReference type="SAM" id="MobiDB-lite"/>
    </source>
</evidence>
<dbReference type="PROSITE" id="PS50048">
    <property type="entry name" value="ZN2_CY6_FUNGAL_2"/>
    <property type="match status" value="1"/>
</dbReference>
<reference evidence="5" key="1">
    <citation type="submission" date="2023-03" db="EMBL/GenBank/DDBJ databases">
        <title>Massive genome expansion in bonnet fungi (Mycena s.s.) driven by repeated elements and novel gene families across ecological guilds.</title>
        <authorList>
            <consortium name="Lawrence Berkeley National Laboratory"/>
            <person name="Harder C.B."/>
            <person name="Miyauchi S."/>
            <person name="Viragh M."/>
            <person name="Kuo A."/>
            <person name="Thoen E."/>
            <person name="Andreopoulos B."/>
            <person name="Lu D."/>
            <person name="Skrede I."/>
            <person name="Drula E."/>
            <person name="Henrissat B."/>
            <person name="Morin E."/>
            <person name="Kohler A."/>
            <person name="Barry K."/>
            <person name="LaButti K."/>
            <person name="Morin E."/>
            <person name="Salamov A."/>
            <person name="Lipzen A."/>
            <person name="Mereny Z."/>
            <person name="Hegedus B."/>
            <person name="Baldrian P."/>
            <person name="Stursova M."/>
            <person name="Weitz H."/>
            <person name="Taylor A."/>
            <person name="Grigoriev I.V."/>
            <person name="Nagy L.G."/>
            <person name="Martin F."/>
            <person name="Kauserud H."/>
        </authorList>
    </citation>
    <scope>NUCLEOTIDE SEQUENCE</scope>
    <source>
        <strain evidence="5">CBHHK002</strain>
    </source>
</reference>
<evidence type="ECO:0000313" key="6">
    <source>
        <dbReference type="Proteomes" id="UP001218218"/>
    </source>
</evidence>
<keyword evidence="2" id="KW-0539">Nucleus</keyword>
<gene>
    <name evidence="5" type="ORF">DFH08DRAFT_361362</name>
</gene>
<dbReference type="PANTHER" id="PTHR46910">
    <property type="entry name" value="TRANSCRIPTION FACTOR PDR1"/>
    <property type="match status" value="1"/>
</dbReference>
<dbReference type="PROSITE" id="PS00463">
    <property type="entry name" value="ZN2_CY6_FUNGAL_1"/>
    <property type="match status" value="1"/>
</dbReference>
<dbReference type="EMBL" id="JARIHO010000005">
    <property type="protein sequence ID" value="KAJ7360941.1"/>
    <property type="molecule type" value="Genomic_DNA"/>
</dbReference>
<dbReference type="SUPFAM" id="SSF57701">
    <property type="entry name" value="Zn2/Cys6 DNA-binding domain"/>
    <property type="match status" value="1"/>
</dbReference>
<dbReference type="CDD" id="cd12148">
    <property type="entry name" value="fungal_TF_MHR"/>
    <property type="match status" value="1"/>
</dbReference>
<dbReference type="Proteomes" id="UP001218218">
    <property type="component" value="Unassembled WGS sequence"/>
</dbReference>
<dbReference type="CDD" id="cd00067">
    <property type="entry name" value="GAL4"/>
    <property type="match status" value="1"/>
</dbReference>
<dbReference type="SMART" id="SM00906">
    <property type="entry name" value="Fungal_trans"/>
    <property type="match status" value="1"/>
</dbReference>
<dbReference type="GO" id="GO:0003677">
    <property type="term" value="F:DNA binding"/>
    <property type="evidence" value="ECO:0007669"/>
    <property type="project" value="InterPro"/>
</dbReference>
<proteinExistence type="predicted"/>
<dbReference type="InterPro" id="IPR001138">
    <property type="entry name" value="Zn2Cys6_DnaBD"/>
</dbReference>
<feature type="region of interest" description="Disordered" evidence="3">
    <location>
        <begin position="627"/>
        <end position="661"/>
    </location>
</feature>
<dbReference type="Gene3D" id="4.10.240.10">
    <property type="entry name" value="Zn(2)-C6 fungal-type DNA-binding domain"/>
    <property type="match status" value="1"/>
</dbReference>
<evidence type="ECO:0000256" key="2">
    <source>
        <dbReference type="ARBA" id="ARBA00023242"/>
    </source>
</evidence>
<dbReference type="InterPro" id="IPR050987">
    <property type="entry name" value="AtrR-like"/>
</dbReference>
<name>A0AAD7AJN1_9AGAR</name>
<dbReference type="PANTHER" id="PTHR46910:SF38">
    <property type="entry name" value="ZN(2)-C6 FUNGAL-TYPE DOMAIN-CONTAINING PROTEIN"/>
    <property type="match status" value="1"/>
</dbReference>
<keyword evidence="1" id="KW-0479">Metal-binding</keyword>
<dbReference type="Pfam" id="PF04082">
    <property type="entry name" value="Fungal_trans"/>
    <property type="match status" value="1"/>
</dbReference>
<accession>A0AAD7AJN1</accession>
<sequence length="751" mass="84390">MSLSEKAPNKRKRLQGACDICRKKKIRCDRSEMAPGDKCSNCVFFKSHCTNLYISKDSSSSLNYKNCREHVAAILSQTTAYVPSNDPAVLYQILVDVAKYARNLEELLAVSSTSLDLLSEPSASPDADETTDYLEDASNDGVLVHANITDPLRRLALRVPISRADEHYRFFGKSSTMNFIKEALEYAGGAYTFDAQRPEFWVTHPWQHPTPEIIPSQTFPDDDLLQNLIDIYFQRINPLLFLLHSPTFRASVADREHLCDPHFGAVVLVVCALASRISNDPRVLLTSDATLHTAGWKFFSQIQPLAFELSLQTSNFRWIYRLQLICLSVIFLAGTMNGRSCWTLSGLGLRIAQEMGAHRRSRYNTGSRAEGELLKRSFWAFTALDTVLNSLLGRPTVTTSEDYDVDLPTQCDDDYWTEPYCFQQPAGVPAQTAYMISYLKLMAIYSRMQRALYGVKRQKEREPTIVAELDSALNGWVDSIPSHLRWDPNLEGVFLEQSASLYVTYYYVQMLIHRPFIPPPGETSLSSTFPSLAICANSARSVGHVLDMHSKRVGDVLHQPHTVTALFDSAVILLLNVWGGRRARLLPSETTRAVTDIKKCVDVLQLYEKRYPMAGRKRDIITEILNRGSGNTPHSANPLLKRPVPEDVDNDSVSSNKRLPATSAAQQLEELELSIKETDHLFSLPLYTVELGDFQFNFDPHHEPASTSGSDFVFAPPGPAYATDLMQPASGDDSQQFNGAYSWEDWRGHSY</sequence>
<feature type="domain" description="Zn(2)-C6 fungal-type" evidence="4">
    <location>
        <begin position="17"/>
        <end position="51"/>
    </location>
</feature>
<dbReference type="Pfam" id="PF00172">
    <property type="entry name" value="Zn_clus"/>
    <property type="match status" value="1"/>
</dbReference>
<evidence type="ECO:0000313" key="5">
    <source>
        <dbReference type="EMBL" id="KAJ7360941.1"/>
    </source>
</evidence>
<dbReference type="GO" id="GO:0000981">
    <property type="term" value="F:DNA-binding transcription factor activity, RNA polymerase II-specific"/>
    <property type="evidence" value="ECO:0007669"/>
    <property type="project" value="InterPro"/>
</dbReference>
<dbReference type="InterPro" id="IPR036864">
    <property type="entry name" value="Zn2-C6_fun-type_DNA-bd_sf"/>
</dbReference>
<evidence type="ECO:0000259" key="4">
    <source>
        <dbReference type="PROSITE" id="PS50048"/>
    </source>
</evidence>